<proteinExistence type="predicted"/>
<dbReference type="SUPFAM" id="SSF51182">
    <property type="entry name" value="RmlC-like cupins"/>
    <property type="match status" value="1"/>
</dbReference>
<dbReference type="InterPro" id="IPR011051">
    <property type="entry name" value="RmlC_Cupin_sf"/>
</dbReference>
<reference evidence="1" key="1">
    <citation type="submission" date="2019-02" db="EMBL/GenBank/DDBJ databases">
        <authorList>
            <person name="Gruber-Vodicka R. H."/>
            <person name="Seah K. B. B."/>
        </authorList>
    </citation>
    <scope>NUCLEOTIDE SEQUENCE</scope>
    <source>
        <strain evidence="1">BECK_BZ15</strain>
    </source>
</reference>
<name>A0A450T6M0_9GAMM</name>
<accession>A0A450T6M0</accession>
<evidence type="ECO:0000313" key="1">
    <source>
        <dbReference type="EMBL" id="VFJ62399.1"/>
    </source>
</evidence>
<protein>
    <recommendedName>
        <fullName evidence="2">Cupin domain-containing protein</fullName>
    </recommendedName>
</protein>
<gene>
    <name evidence="1" type="ORF">BECKFW1821A_GA0114235_11274</name>
</gene>
<sequence>MPGSITHYTRIYVDDDGQSHFENVAVTLNSMDYAPPASPLEVSDTINAHRFVFVGGPPGWVGDWHPSPRRQFVFVLSGLFEVGVGDGETRHFGPGAIMLLEGTTGRGHFTKVISDESGLTAMVHLE</sequence>
<dbReference type="InterPro" id="IPR014710">
    <property type="entry name" value="RmlC-like_jellyroll"/>
</dbReference>
<dbReference type="Gene3D" id="2.60.120.10">
    <property type="entry name" value="Jelly Rolls"/>
    <property type="match status" value="1"/>
</dbReference>
<dbReference type="EMBL" id="CAADEW010000127">
    <property type="protein sequence ID" value="VFJ62399.1"/>
    <property type="molecule type" value="Genomic_DNA"/>
</dbReference>
<organism evidence="1">
    <name type="scientific">Candidatus Kentrum sp. FW</name>
    <dbReference type="NCBI Taxonomy" id="2126338"/>
    <lineage>
        <taxon>Bacteria</taxon>
        <taxon>Pseudomonadati</taxon>
        <taxon>Pseudomonadota</taxon>
        <taxon>Gammaproteobacteria</taxon>
        <taxon>Candidatus Kentrum</taxon>
    </lineage>
</organism>
<evidence type="ECO:0008006" key="2">
    <source>
        <dbReference type="Google" id="ProtNLM"/>
    </source>
</evidence>
<dbReference type="AlphaFoldDB" id="A0A450T6M0"/>